<dbReference type="GO" id="GO:0004177">
    <property type="term" value="F:aminopeptidase activity"/>
    <property type="evidence" value="ECO:0007669"/>
    <property type="project" value="UniProtKB-KW"/>
</dbReference>
<dbReference type="Pfam" id="PF02127">
    <property type="entry name" value="Peptidase_M18"/>
    <property type="match status" value="1"/>
</dbReference>
<comment type="cofactor">
    <cofactor evidence="1 10">
        <name>Zn(2+)</name>
        <dbReference type="ChEBI" id="CHEBI:29105"/>
    </cofactor>
</comment>
<dbReference type="GO" id="GO:0008270">
    <property type="term" value="F:zinc ion binding"/>
    <property type="evidence" value="ECO:0007669"/>
    <property type="project" value="InterPro"/>
</dbReference>
<sequence>MDDQKTEYQALSDALCQKKDLAWNRMDEGEQTAAFHFCEGYKAFLGVSKTERLCAAFTVMLAEKKGFKPLDYYISEKGKVEPGDRIYILNRRKTVSLFIVGKAPLEQGIAIIGAHIDAPRLDLKPTPLYEENDMAYFKTHYYGGIKKYQWVTIPLALHGTIAKKDGELVNISIGEKDEDPVFCITDLLPHLAQEQSQKKLGDAIVGEGLNLLIGSIPLNDAEIKDPVKLNILKYLNEHYGITEEDFTSAELEAVPAGAARDIGFDRSFVGAYGQDDRVCAYSAAQAILDYNDQHIPERTLCVLLADKEEIGSYGSTGMQSKFFENQVAELIQIKEDGDIALTLRRCLEHSEFLSADVTAAYDPNFTGTHDLKNATFAGKGVAVNKYGGARGKSGCNDANAEFLGKIRRCFDGEDVVWQTGELGRIDLGGGGTIAWILAQYGMDVVDCGTPVLSMHAPFELTSKADVYMTYKAYRAFLTSID</sequence>
<evidence type="ECO:0000313" key="12">
    <source>
        <dbReference type="Proteomes" id="UP000199652"/>
    </source>
</evidence>
<evidence type="ECO:0000256" key="4">
    <source>
        <dbReference type="ARBA" id="ARBA00022670"/>
    </source>
</evidence>
<keyword evidence="7 9" id="KW-0862">Zinc</keyword>
<dbReference type="InterPro" id="IPR023358">
    <property type="entry name" value="Peptidase_M18_dom2"/>
</dbReference>
<protein>
    <recommendedName>
        <fullName evidence="10">M18 family aminopeptidase</fullName>
        <ecNumber evidence="10">3.4.11.-</ecNumber>
    </recommendedName>
</protein>
<keyword evidence="3 9" id="KW-0031">Aminopeptidase</keyword>
<dbReference type="FunFam" id="2.30.250.10:FF:000006">
    <property type="entry name" value="Probable M18 family aminopeptidase 1"/>
    <property type="match status" value="1"/>
</dbReference>
<dbReference type="SUPFAM" id="SSF101821">
    <property type="entry name" value="Aminopeptidase/glucanase lid domain"/>
    <property type="match status" value="1"/>
</dbReference>
<dbReference type="AlphaFoldDB" id="A0A1H3IB84"/>
<evidence type="ECO:0000256" key="6">
    <source>
        <dbReference type="ARBA" id="ARBA00022801"/>
    </source>
</evidence>
<evidence type="ECO:0000256" key="3">
    <source>
        <dbReference type="ARBA" id="ARBA00022438"/>
    </source>
</evidence>
<evidence type="ECO:0000256" key="1">
    <source>
        <dbReference type="ARBA" id="ARBA00001947"/>
    </source>
</evidence>
<accession>A0A1H3IB84</accession>
<dbReference type="OrthoDB" id="89722at2"/>
<evidence type="ECO:0000256" key="5">
    <source>
        <dbReference type="ARBA" id="ARBA00022723"/>
    </source>
</evidence>
<dbReference type="Proteomes" id="UP000199652">
    <property type="component" value="Unassembled WGS sequence"/>
</dbReference>
<keyword evidence="5 9" id="KW-0479">Metal-binding</keyword>
<dbReference type="Gene3D" id="3.40.630.10">
    <property type="entry name" value="Zn peptidases"/>
    <property type="match status" value="1"/>
</dbReference>
<proteinExistence type="inferred from homology"/>
<dbReference type="EC" id="3.4.11.-" evidence="10"/>
<reference evidence="12" key="1">
    <citation type="submission" date="2016-10" db="EMBL/GenBank/DDBJ databases">
        <authorList>
            <person name="Varghese N."/>
            <person name="Submissions S."/>
        </authorList>
    </citation>
    <scope>NUCLEOTIDE SEQUENCE [LARGE SCALE GENOMIC DNA]</scope>
    <source>
        <strain evidence="12">VPI 5359</strain>
    </source>
</reference>
<dbReference type="NCBIfam" id="NF002600">
    <property type="entry name" value="PRK02256.1"/>
    <property type="match status" value="1"/>
</dbReference>
<name>A0A1H3IB84_EUBBA</name>
<dbReference type="STRING" id="1528.SAMN04488579_12217"/>
<evidence type="ECO:0000313" key="11">
    <source>
        <dbReference type="EMBL" id="SDY25006.1"/>
    </source>
</evidence>
<dbReference type="PANTHER" id="PTHR28570:SF2">
    <property type="entry name" value="M18 FAMILY AMINOPEPTIDASE 1-RELATED"/>
    <property type="match status" value="1"/>
</dbReference>
<gene>
    <name evidence="11" type="ORF">SAMN04488579_12217</name>
</gene>
<evidence type="ECO:0000256" key="8">
    <source>
        <dbReference type="ARBA" id="ARBA00023049"/>
    </source>
</evidence>
<dbReference type="Gene3D" id="2.30.250.10">
    <property type="entry name" value="Aminopeptidase i, Domain 2"/>
    <property type="match status" value="1"/>
</dbReference>
<keyword evidence="6 9" id="KW-0378">Hydrolase</keyword>
<dbReference type="GO" id="GO:0008237">
    <property type="term" value="F:metallopeptidase activity"/>
    <property type="evidence" value="ECO:0007669"/>
    <property type="project" value="UniProtKB-KW"/>
</dbReference>
<dbReference type="InterPro" id="IPR001948">
    <property type="entry name" value="Peptidase_M18"/>
</dbReference>
<keyword evidence="4 9" id="KW-0645">Protease</keyword>
<dbReference type="RefSeq" id="WP_090246555.1">
    <property type="nucleotide sequence ID" value="NZ_FNOU01000022.1"/>
</dbReference>
<evidence type="ECO:0000256" key="10">
    <source>
        <dbReference type="RuleBase" id="RU004387"/>
    </source>
</evidence>
<keyword evidence="8 9" id="KW-0482">Metalloprotease</keyword>
<dbReference type="EMBL" id="FNOU01000022">
    <property type="protein sequence ID" value="SDY25006.1"/>
    <property type="molecule type" value="Genomic_DNA"/>
</dbReference>
<dbReference type="GO" id="GO:0005737">
    <property type="term" value="C:cytoplasm"/>
    <property type="evidence" value="ECO:0007669"/>
    <property type="project" value="UniProtKB-ARBA"/>
</dbReference>
<organism evidence="11 12">
    <name type="scientific">Eubacterium barkeri</name>
    <name type="common">Clostridium barkeri</name>
    <dbReference type="NCBI Taxonomy" id="1528"/>
    <lineage>
        <taxon>Bacteria</taxon>
        <taxon>Bacillati</taxon>
        <taxon>Bacillota</taxon>
        <taxon>Clostridia</taxon>
        <taxon>Eubacteriales</taxon>
        <taxon>Eubacteriaceae</taxon>
        <taxon>Eubacterium</taxon>
    </lineage>
</organism>
<dbReference type="PRINTS" id="PR00932">
    <property type="entry name" value="AMINO1PTASE"/>
</dbReference>
<dbReference type="PANTHER" id="PTHR28570">
    <property type="entry name" value="ASPARTYL AMINOPEPTIDASE"/>
    <property type="match status" value="1"/>
</dbReference>
<dbReference type="SUPFAM" id="SSF53187">
    <property type="entry name" value="Zn-dependent exopeptidases"/>
    <property type="match status" value="1"/>
</dbReference>
<keyword evidence="12" id="KW-1185">Reference proteome</keyword>
<evidence type="ECO:0000256" key="2">
    <source>
        <dbReference type="ARBA" id="ARBA00008290"/>
    </source>
</evidence>
<evidence type="ECO:0000256" key="7">
    <source>
        <dbReference type="ARBA" id="ARBA00022833"/>
    </source>
</evidence>
<dbReference type="GO" id="GO:0006508">
    <property type="term" value="P:proteolysis"/>
    <property type="evidence" value="ECO:0007669"/>
    <property type="project" value="UniProtKB-KW"/>
</dbReference>
<evidence type="ECO:0000256" key="9">
    <source>
        <dbReference type="RuleBase" id="RU004386"/>
    </source>
</evidence>
<comment type="similarity">
    <text evidence="2 9">Belongs to the peptidase M18 family.</text>
</comment>